<name>A0A6L9Q7Z8_9ACTN</name>
<dbReference type="Pfam" id="PF18143">
    <property type="entry name" value="HAD_SAK_2"/>
    <property type="match status" value="1"/>
</dbReference>
<accession>A0A6L9Q7Z8</accession>
<comment type="caution">
    <text evidence="1">The sequence shown here is derived from an EMBL/GenBank/DDBJ whole genome shotgun (WGS) entry which is preliminary data.</text>
</comment>
<gene>
    <name evidence="1" type="ORF">G3I70_02115</name>
</gene>
<dbReference type="Proteomes" id="UP000475532">
    <property type="component" value="Unassembled WGS sequence"/>
</dbReference>
<proteinExistence type="predicted"/>
<organism evidence="1 2">
    <name type="scientific">Actinomadura bangladeshensis</name>
    <dbReference type="NCBI Taxonomy" id="453573"/>
    <lineage>
        <taxon>Bacteria</taxon>
        <taxon>Bacillati</taxon>
        <taxon>Actinomycetota</taxon>
        <taxon>Actinomycetes</taxon>
        <taxon>Streptosporangiales</taxon>
        <taxon>Thermomonosporaceae</taxon>
        <taxon>Actinomadura</taxon>
    </lineage>
</organism>
<dbReference type="EMBL" id="JAAGLI010000057">
    <property type="protein sequence ID" value="NEA21295.1"/>
    <property type="molecule type" value="Genomic_DNA"/>
</dbReference>
<protein>
    <recommendedName>
        <fullName evidence="3">Secreted protein</fullName>
    </recommendedName>
</protein>
<sequence length="157" mass="17588">MMRPLLLLDVDGVLNPYGFTRRPEGFTEHHLFPEDDEPVLVNHVHGIWITELAGVFDVTWATAWNDDANRLLAPLLGIAPQAVLTMPSVPFHPSDKVQLIARLAHNRPAAWIDDLHTPEARTWADNRPEPTLLIPVTPSTGLTRRSVDQALAWTTQL</sequence>
<reference evidence="1 2" key="1">
    <citation type="submission" date="2020-01" db="EMBL/GenBank/DDBJ databases">
        <title>Insect and environment-associated Actinomycetes.</title>
        <authorList>
            <person name="Currrie C."/>
            <person name="Chevrette M."/>
            <person name="Carlson C."/>
            <person name="Stubbendieck R."/>
            <person name="Wendt-Pienkowski E."/>
        </authorList>
    </citation>
    <scope>NUCLEOTIDE SEQUENCE [LARGE SCALE GENOMIC DNA]</scope>
    <source>
        <strain evidence="1 2">SID10258</strain>
    </source>
</reference>
<dbReference type="AlphaFoldDB" id="A0A6L9Q7Z8"/>
<evidence type="ECO:0000313" key="2">
    <source>
        <dbReference type="Proteomes" id="UP000475532"/>
    </source>
</evidence>
<evidence type="ECO:0008006" key="3">
    <source>
        <dbReference type="Google" id="ProtNLM"/>
    </source>
</evidence>
<evidence type="ECO:0000313" key="1">
    <source>
        <dbReference type="EMBL" id="NEA21295.1"/>
    </source>
</evidence>